<dbReference type="GeneID" id="54300779"/>
<dbReference type="RefSeq" id="XP_033396505.1">
    <property type="nucleotide sequence ID" value="XM_033543282.1"/>
</dbReference>
<dbReference type="Proteomes" id="UP000799438">
    <property type="component" value="Unassembled WGS sequence"/>
</dbReference>
<organism evidence="1 2">
    <name type="scientific">Aplosporella prunicola CBS 121167</name>
    <dbReference type="NCBI Taxonomy" id="1176127"/>
    <lineage>
        <taxon>Eukaryota</taxon>
        <taxon>Fungi</taxon>
        <taxon>Dikarya</taxon>
        <taxon>Ascomycota</taxon>
        <taxon>Pezizomycotina</taxon>
        <taxon>Dothideomycetes</taxon>
        <taxon>Dothideomycetes incertae sedis</taxon>
        <taxon>Botryosphaeriales</taxon>
        <taxon>Aplosporellaceae</taxon>
        <taxon>Aplosporella</taxon>
    </lineage>
</organism>
<evidence type="ECO:0000313" key="1">
    <source>
        <dbReference type="EMBL" id="KAF2140792.1"/>
    </source>
</evidence>
<proteinExistence type="predicted"/>
<dbReference type="EMBL" id="ML995489">
    <property type="protein sequence ID" value="KAF2140792.1"/>
    <property type="molecule type" value="Genomic_DNA"/>
</dbReference>
<evidence type="ECO:0000313" key="2">
    <source>
        <dbReference type="Proteomes" id="UP000799438"/>
    </source>
</evidence>
<accession>A0A6A6B936</accession>
<keyword evidence="2" id="KW-1185">Reference proteome</keyword>
<dbReference type="AlphaFoldDB" id="A0A6A6B936"/>
<gene>
    <name evidence="1" type="ORF">K452DRAFT_309887</name>
</gene>
<protein>
    <submittedName>
        <fullName evidence="1">Uncharacterized protein</fullName>
    </submittedName>
</protein>
<name>A0A6A6B936_9PEZI</name>
<sequence length="161" mass="18407">MDLAAPPESVHPTLQAARDVIKAFSKEHRYALSNKGTKSTKKGVPKKLRLRCDRAGTHISNAHVRNTGTWRTNYSFQLVVRRQENTHPYYRKITAEQQQQINTLGATSRPRQIRAQLLSEDPNSLITSSNIKNHQAKIRRLRLDSLTTTQRIAKDLEEDPN</sequence>
<reference evidence="1" key="1">
    <citation type="journal article" date="2020" name="Stud. Mycol.">
        <title>101 Dothideomycetes genomes: a test case for predicting lifestyles and emergence of pathogens.</title>
        <authorList>
            <person name="Haridas S."/>
            <person name="Albert R."/>
            <person name="Binder M."/>
            <person name="Bloem J."/>
            <person name="Labutti K."/>
            <person name="Salamov A."/>
            <person name="Andreopoulos B."/>
            <person name="Baker S."/>
            <person name="Barry K."/>
            <person name="Bills G."/>
            <person name="Bluhm B."/>
            <person name="Cannon C."/>
            <person name="Castanera R."/>
            <person name="Culley D."/>
            <person name="Daum C."/>
            <person name="Ezra D."/>
            <person name="Gonzalez J."/>
            <person name="Henrissat B."/>
            <person name="Kuo A."/>
            <person name="Liang C."/>
            <person name="Lipzen A."/>
            <person name="Lutzoni F."/>
            <person name="Magnuson J."/>
            <person name="Mondo S."/>
            <person name="Nolan M."/>
            <person name="Ohm R."/>
            <person name="Pangilinan J."/>
            <person name="Park H.-J."/>
            <person name="Ramirez L."/>
            <person name="Alfaro M."/>
            <person name="Sun H."/>
            <person name="Tritt A."/>
            <person name="Yoshinaga Y."/>
            <person name="Zwiers L.-H."/>
            <person name="Turgeon B."/>
            <person name="Goodwin S."/>
            <person name="Spatafora J."/>
            <person name="Crous P."/>
            <person name="Grigoriev I."/>
        </authorList>
    </citation>
    <scope>NUCLEOTIDE SEQUENCE</scope>
    <source>
        <strain evidence="1">CBS 121167</strain>
    </source>
</reference>